<evidence type="ECO:0000313" key="4">
    <source>
        <dbReference type="EMBL" id="OCJ32887.1"/>
    </source>
</evidence>
<evidence type="ECO:0000256" key="2">
    <source>
        <dbReference type="ARBA" id="ARBA00023002"/>
    </source>
</evidence>
<comment type="caution">
    <text evidence="4">The sequence shown here is derived from an EMBL/GenBank/DDBJ whole genome shotgun (WGS) entry which is preliminary data.</text>
</comment>
<evidence type="ECO:0000256" key="1">
    <source>
        <dbReference type="ARBA" id="ARBA00006484"/>
    </source>
</evidence>
<comment type="similarity">
    <text evidence="1">Belongs to the short-chain dehydrogenases/reductases (SDR) family.</text>
</comment>
<protein>
    <recommendedName>
        <fullName evidence="3">Probable oxidoreductase</fullName>
    </recommendedName>
</protein>
<dbReference type="InterPro" id="IPR036291">
    <property type="entry name" value="NAD(P)-bd_dom_sf"/>
</dbReference>
<keyword evidence="2" id="KW-0560">Oxidoreductase</keyword>
<sequence>MSEQKPIGSRFSASSTAREVTEGIDLSGKTAIVTGGYSGLGVETTRALAGAGARVIVPARSREKAERTLAGIDNVVIEAMDLADPASVAAFVDRIVAADMPISILVNSAGIMATPLARDQAGHESQFATNHLGHFRLVAGLWPALVKAGNARVVSVSSRGHQIGPVDFDDIDFKARPYDKWQAYGQAKTANALFALELDRLGAGRGVRSFSLHPGIILTDLARHLTEDEIKSFDVYDEDGNRRVDPSRDLKTPEQGAATSVWAATRPELNGIGGVYCEDCEVALPQAETDGTRGVAPWAMDPQAAERLWLLSEHLTGLSVGDRRG</sequence>
<dbReference type="Gene3D" id="3.40.50.720">
    <property type="entry name" value="NAD(P)-binding Rossmann-like Domain"/>
    <property type="match status" value="1"/>
</dbReference>
<dbReference type="FunFam" id="3.40.50.720:FF:000594">
    <property type="entry name" value="Short-chain oxidoreductase"/>
    <property type="match status" value="1"/>
</dbReference>
<dbReference type="InterPro" id="IPR002347">
    <property type="entry name" value="SDR_fam"/>
</dbReference>
<dbReference type="RefSeq" id="WP_035201030.1">
    <property type="nucleotide sequence ID" value="NZ_JAYECY010000007.1"/>
</dbReference>
<evidence type="ECO:0000256" key="3">
    <source>
        <dbReference type="ARBA" id="ARBA00071493"/>
    </source>
</evidence>
<dbReference type="NCBIfam" id="NF004845">
    <property type="entry name" value="PRK06196.1"/>
    <property type="match status" value="1"/>
</dbReference>
<gene>
    <name evidence="4" type="ORF">A6U91_22260</name>
</gene>
<name>A0AB36EBR9_AGRTU</name>
<accession>A0AB36EBR9</accession>
<proteinExistence type="inferred from homology"/>
<dbReference type="PANTHER" id="PTHR24320">
    <property type="entry name" value="RETINOL DEHYDROGENASE"/>
    <property type="match status" value="1"/>
</dbReference>
<dbReference type="PANTHER" id="PTHR24320:SF283">
    <property type="entry name" value="RETINOL DEHYDROGENASE 11"/>
    <property type="match status" value="1"/>
</dbReference>
<dbReference type="GO" id="GO:0016491">
    <property type="term" value="F:oxidoreductase activity"/>
    <property type="evidence" value="ECO:0007669"/>
    <property type="project" value="UniProtKB-KW"/>
</dbReference>
<dbReference type="EMBL" id="LXKT01000029">
    <property type="protein sequence ID" value="OCJ32887.1"/>
    <property type="molecule type" value="Genomic_DNA"/>
</dbReference>
<organism evidence="4 5">
    <name type="scientific">Agrobacterium tumefaciens</name>
    <dbReference type="NCBI Taxonomy" id="358"/>
    <lineage>
        <taxon>Bacteria</taxon>
        <taxon>Pseudomonadati</taxon>
        <taxon>Pseudomonadota</taxon>
        <taxon>Alphaproteobacteria</taxon>
        <taxon>Hyphomicrobiales</taxon>
        <taxon>Rhizobiaceae</taxon>
        <taxon>Rhizobium/Agrobacterium group</taxon>
        <taxon>Agrobacterium</taxon>
        <taxon>Agrobacterium tumefaciens complex</taxon>
    </lineage>
</organism>
<dbReference type="SUPFAM" id="SSF51735">
    <property type="entry name" value="NAD(P)-binding Rossmann-fold domains"/>
    <property type="match status" value="1"/>
</dbReference>
<dbReference type="Proteomes" id="UP000093451">
    <property type="component" value="Unassembled WGS sequence"/>
</dbReference>
<reference evidence="4 5" key="1">
    <citation type="journal article" date="2016" name="PeerJ">
        <title>Gall-ID: tools for genotyping gall-causing phytopathogenic bacteria.</title>
        <authorList>
            <person name="Davis E.W.II."/>
            <person name="Weisberg A.J."/>
            <person name="Tabima J.F."/>
            <person name="Grunwald N.J."/>
            <person name="Chang J.H."/>
        </authorList>
    </citation>
    <scope>NUCLEOTIDE SEQUENCE [LARGE SCALE GENOMIC DNA]</scope>
    <source>
        <strain evidence="4 5">N2/73</strain>
    </source>
</reference>
<dbReference type="AlphaFoldDB" id="A0AB36EBR9"/>
<evidence type="ECO:0000313" key="5">
    <source>
        <dbReference type="Proteomes" id="UP000093451"/>
    </source>
</evidence>
<dbReference type="Pfam" id="PF00106">
    <property type="entry name" value="adh_short"/>
    <property type="match status" value="1"/>
</dbReference>
<dbReference type="PRINTS" id="PR00081">
    <property type="entry name" value="GDHRDH"/>
</dbReference>